<keyword evidence="5" id="KW-1185">Reference proteome</keyword>
<dbReference type="Pfam" id="PF01740">
    <property type="entry name" value="STAS"/>
    <property type="match status" value="1"/>
</dbReference>
<dbReference type="CDD" id="cd07043">
    <property type="entry name" value="STAS_anti-anti-sigma_factors"/>
    <property type="match status" value="1"/>
</dbReference>
<protein>
    <recommendedName>
        <fullName evidence="2">Anti-sigma factor antagonist</fullName>
    </recommendedName>
</protein>
<dbReference type="PANTHER" id="PTHR33495">
    <property type="entry name" value="ANTI-SIGMA FACTOR ANTAGONIST TM_1081-RELATED-RELATED"/>
    <property type="match status" value="1"/>
</dbReference>
<dbReference type="PROSITE" id="PS50801">
    <property type="entry name" value="STAS"/>
    <property type="match status" value="1"/>
</dbReference>
<dbReference type="RefSeq" id="WP_090934622.1">
    <property type="nucleotide sequence ID" value="NZ_FNDJ01000010.1"/>
</dbReference>
<dbReference type="OrthoDB" id="4249752at2"/>
<evidence type="ECO:0000313" key="5">
    <source>
        <dbReference type="Proteomes" id="UP000199202"/>
    </source>
</evidence>
<evidence type="ECO:0000256" key="1">
    <source>
        <dbReference type="ARBA" id="ARBA00009013"/>
    </source>
</evidence>
<dbReference type="Proteomes" id="UP000199202">
    <property type="component" value="Unassembled WGS sequence"/>
</dbReference>
<evidence type="ECO:0000256" key="2">
    <source>
        <dbReference type="RuleBase" id="RU003749"/>
    </source>
</evidence>
<evidence type="ECO:0000313" key="4">
    <source>
        <dbReference type="EMBL" id="SDJ42865.1"/>
    </source>
</evidence>
<dbReference type="NCBIfam" id="TIGR00377">
    <property type="entry name" value="ant_ant_sig"/>
    <property type="match status" value="1"/>
</dbReference>
<name>A0A1G8TPM1_9ACTN</name>
<dbReference type="InterPro" id="IPR002645">
    <property type="entry name" value="STAS_dom"/>
</dbReference>
<dbReference type="PANTHER" id="PTHR33495:SF2">
    <property type="entry name" value="ANTI-SIGMA FACTOR ANTAGONIST TM_1081-RELATED"/>
    <property type="match status" value="1"/>
</dbReference>
<dbReference type="InterPro" id="IPR036513">
    <property type="entry name" value="STAS_dom_sf"/>
</dbReference>
<dbReference type="SUPFAM" id="SSF52091">
    <property type="entry name" value="SpoIIaa-like"/>
    <property type="match status" value="1"/>
</dbReference>
<dbReference type="AlphaFoldDB" id="A0A1G8TPM1"/>
<dbReference type="STRING" id="633440.SAMN05421869_110232"/>
<reference evidence="4 5" key="1">
    <citation type="submission" date="2016-10" db="EMBL/GenBank/DDBJ databases">
        <authorList>
            <person name="de Groot N.N."/>
        </authorList>
    </citation>
    <scope>NUCLEOTIDE SEQUENCE [LARGE SCALE GENOMIC DNA]</scope>
    <source>
        <strain evidence="4 5">CGMCC 4.6533</strain>
    </source>
</reference>
<accession>A0A1G8TPM1</accession>
<dbReference type="GO" id="GO:0043856">
    <property type="term" value="F:anti-sigma factor antagonist activity"/>
    <property type="evidence" value="ECO:0007669"/>
    <property type="project" value="InterPro"/>
</dbReference>
<dbReference type="Gene3D" id="3.30.750.24">
    <property type="entry name" value="STAS domain"/>
    <property type="match status" value="1"/>
</dbReference>
<feature type="domain" description="STAS" evidence="3">
    <location>
        <begin position="6"/>
        <end position="115"/>
    </location>
</feature>
<organism evidence="4 5">
    <name type="scientific">Nonomuraea jiangxiensis</name>
    <dbReference type="NCBI Taxonomy" id="633440"/>
    <lineage>
        <taxon>Bacteria</taxon>
        <taxon>Bacillati</taxon>
        <taxon>Actinomycetota</taxon>
        <taxon>Actinomycetes</taxon>
        <taxon>Streptosporangiales</taxon>
        <taxon>Streptosporangiaceae</taxon>
        <taxon>Nonomuraea</taxon>
    </lineage>
</organism>
<evidence type="ECO:0000259" key="3">
    <source>
        <dbReference type="PROSITE" id="PS50801"/>
    </source>
</evidence>
<comment type="similarity">
    <text evidence="1 2">Belongs to the anti-sigma-factor antagonist family.</text>
</comment>
<gene>
    <name evidence="4" type="ORF">SAMN05421869_110232</name>
</gene>
<sequence>MEMSPLQLQIRELPDCDVIHLGGELDLFSHAGLRWACTDLLQRHHTKIVIDATRLDFCDCAGLNILINAQREAERQGGFLRLIGVHGQLARLLTVAALIDQFPPYADLRQARGLSTR</sequence>
<dbReference type="EMBL" id="FNDJ01000010">
    <property type="protein sequence ID" value="SDJ42865.1"/>
    <property type="molecule type" value="Genomic_DNA"/>
</dbReference>
<dbReference type="InterPro" id="IPR003658">
    <property type="entry name" value="Anti-sigma_ant"/>
</dbReference>
<proteinExistence type="inferred from homology"/>